<evidence type="ECO:0000313" key="4">
    <source>
        <dbReference type="Proteomes" id="UP000002748"/>
    </source>
</evidence>
<dbReference type="AlphaFoldDB" id="J6EVC0"/>
<name>J6EVC0_TRIAS</name>
<feature type="coiled-coil region" evidence="1">
    <location>
        <begin position="183"/>
        <end position="214"/>
    </location>
</feature>
<protein>
    <submittedName>
        <fullName evidence="3">Uncharacterized protein</fullName>
    </submittedName>
</protein>
<evidence type="ECO:0000313" key="3">
    <source>
        <dbReference type="EMBL" id="EJT48524.1"/>
    </source>
</evidence>
<keyword evidence="1" id="KW-0175">Coiled coil</keyword>
<evidence type="ECO:0000256" key="1">
    <source>
        <dbReference type="SAM" id="Coils"/>
    </source>
</evidence>
<feature type="coiled-coil region" evidence="1">
    <location>
        <begin position="245"/>
        <end position="328"/>
    </location>
</feature>
<feature type="coiled-coil region" evidence="1">
    <location>
        <begin position="437"/>
        <end position="478"/>
    </location>
</feature>
<proteinExistence type="predicted"/>
<organism evidence="3 4">
    <name type="scientific">Trichosporon asahii var. asahii (strain ATCC 90039 / CBS 2479 / JCM 2466 / KCTC 7840 / NBRC 103889/ NCYC 2677 / UAMH 7654)</name>
    <name type="common">Yeast</name>
    <dbReference type="NCBI Taxonomy" id="1186058"/>
    <lineage>
        <taxon>Eukaryota</taxon>
        <taxon>Fungi</taxon>
        <taxon>Dikarya</taxon>
        <taxon>Basidiomycota</taxon>
        <taxon>Agaricomycotina</taxon>
        <taxon>Tremellomycetes</taxon>
        <taxon>Trichosporonales</taxon>
        <taxon>Trichosporonaceae</taxon>
        <taxon>Trichosporon</taxon>
    </lineage>
</organism>
<dbReference type="RefSeq" id="XP_014179169.1">
    <property type="nucleotide sequence ID" value="XM_014323694.1"/>
</dbReference>
<comment type="caution">
    <text evidence="3">The sequence shown here is derived from an EMBL/GenBank/DDBJ whole genome shotgun (WGS) entry which is preliminary data.</text>
</comment>
<dbReference type="KEGG" id="tasa:A1Q1_02432"/>
<reference evidence="3 4" key="1">
    <citation type="journal article" date="2012" name="Eukaryot. Cell">
        <title>Draft genome sequence of CBS 2479, the standard type strain of Trichosporon asahii.</title>
        <authorList>
            <person name="Yang R.Y."/>
            <person name="Li H.T."/>
            <person name="Zhu H."/>
            <person name="Zhou G.P."/>
            <person name="Wang M."/>
            <person name="Wang L."/>
        </authorList>
    </citation>
    <scope>NUCLEOTIDE SEQUENCE [LARGE SCALE GENOMIC DNA]</scope>
    <source>
        <strain evidence="4">ATCC 90039 / CBS 2479 / JCM 2466 / KCTC 7840 / NCYC 2677 / UAMH 7654</strain>
    </source>
</reference>
<dbReference type="VEuPathDB" id="FungiDB:A1Q1_02432"/>
<dbReference type="HOGENOM" id="CLU_509195_0_0_1"/>
<accession>J6EVC0</accession>
<feature type="region of interest" description="Disordered" evidence="2">
    <location>
        <begin position="1"/>
        <end position="72"/>
    </location>
</feature>
<feature type="compositionally biased region" description="Polar residues" evidence="2">
    <location>
        <begin position="25"/>
        <end position="51"/>
    </location>
</feature>
<dbReference type="Proteomes" id="UP000002748">
    <property type="component" value="Unassembled WGS sequence"/>
</dbReference>
<gene>
    <name evidence="3" type="ORF">A1Q1_02432</name>
</gene>
<dbReference type="EMBL" id="ALBS01000202">
    <property type="protein sequence ID" value="EJT48524.1"/>
    <property type="molecule type" value="Genomic_DNA"/>
</dbReference>
<dbReference type="GeneID" id="25985946"/>
<sequence length="535" mass="59307">MPSRTQRAPSPDSGDDSFIVIPTMGSGSSKHPSSPATISFPQSFSGTATTKSSCSGNSSSAPSLNESATPGPAAAQEPVLVAVQDMIAAFTANMKAAMLESEGRTAIRFSESLQAIQAETGEREERAVKNTLSACRADMEGYYHTALAAAEARSAESFGRVFERLDRLEKTAIADGKKSAKTHRELRNSIAFAEERATAAMTEQRANIENYIDEQLQNNLEEVAAQVNKRFDVHNREWVGMKDSQEKLEDRLNALEGRQADLDAELYDLKVTKESLESEQKSVREMQEVVKAALKDLKKEQDTARDQTIELEARVDKAEKRVILVEEKQTASEETQPVFALNTDLGDAEARICKLEVHFGDIPKDHQDVWKAIEGLEVGQGDAEDKITKYDSRVHDLEKTIGNIQEKHSSIEGQVQKLDADFCNWRTKKQLSILDNDAEIKNKVSKAQNTLEEHEKKLRNLRSDIEHEATQRRKLQVKTTGMTLAFANDTSVSGIGKSQYPAIKSWLDELAARPATAPDVRCRAIHYSAWLANNV</sequence>
<evidence type="ECO:0000256" key="2">
    <source>
        <dbReference type="SAM" id="MobiDB-lite"/>
    </source>
</evidence>
<feature type="compositionally biased region" description="Low complexity" evidence="2">
    <location>
        <begin position="52"/>
        <end position="67"/>
    </location>
</feature>